<dbReference type="EMBL" id="JAWQCK010000007">
    <property type="protein sequence ID" value="MDW9209911.1"/>
    <property type="molecule type" value="Genomic_DNA"/>
</dbReference>
<dbReference type="AlphaFoldDB" id="A0ABD5HY60"/>
<evidence type="ECO:0000313" key="2">
    <source>
        <dbReference type="Proteomes" id="UP001272716"/>
    </source>
</evidence>
<dbReference type="Proteomes" id="UP001272716">
    <property type="component" value="Unassembled WGS sequence"/>
</dbReference>
<sequence>MGRSINFNKEHVLNKAMYLFWEKAYDATSISNLFNTVT</sequence>
<dbReference type="Gene3D" id="1.10.10.60">
    <property type="entry name" value="Homeodomain-like"/>
    <property type="match status" value="1"/>
</dbReference>
<organism evidence="1 2">
    <name type="scientific">Bacillus thuringiensis serovar toumanoffi</name>
    <dbReference type="NCBI Taxonomy" id="180862"/>
    <lineage>
        <taxon>Bacteria</taxon>
        <taxon>Bacillati</taxon>
        <taxon>Bacillota</taxon>
        <taxon>Bacilli</taxon>
        <taxon>Bacillales</taxon>
        <taxon>Bacillaceae</taxon>
        <taxon>Bacillus</taxon>
        <taxon>Bacillus cereus group</taxon>
    </lineage>
</organism>
<accession>A0ABD5HY60</accession>
<comment type="caution">
    <text evidence="1">The sequence shown here is derived from an EMBL/GenBank/DDBJ whole genome shotgun (WGS) entry which is preliminary data.</text>
</comment>
<name>A0ABD5HY60_BACTU</name>
<gene>
    <name evidence="1" type="ORF">BTTOUR_14315</name>
</gene>
<proteinExistence type="predicted"/>
<evidence type="ECO:0000313" key="1">
    <source>
        <dbReference type="EMBL" id="MDW9209911.1"/>
    </source>
</evidence>
<protein>
    <submittedName>
        <fullName evidence="1">Transcriptional regulator, TetR domain protein</fullName>
    </submittedName>
</protein>
<reference evidence="1 2" key="1">
    <citation type="submission" date="2023-10" db="EMBL/GenBank/DDBJ databases">
        <title>Draft Genome Sequence of Bacillus thuringiensis serovar. toumanoffi 4059: Identification of a Novel Cry Protein Candidate.</title>
        <authorList>
            <person name="Murdoch R.W."/>
            <person name="Gemler B."/>
            <person name="Heater B.S."/>
        </authorList>
    </citation>
    <scope>NUCLEOTIDE SEQUENCE [LARGE SCALE GENOMIC DNA]</scope>
    <source>
        <strain evidence="1 2">4059</strain>
    </source>
</reference>